<sequence>MGAVVEQVAIEATEFLKLRDALDWGSLSPEEAQRSLDRSLFFARAMDGDKVVGFGRVVGDGVMYFYIQDMMVAADRRGEGIGARILESLLQQIRGVAIKGATVGLMAARGKSGFYARYGFIKRPSEIYDAGMTLVLA</sequence>
<protein>
    <recommendedName>
        <fullName evidence="1">N-acetyltransferase domain-containing protein</fullName>
    </recommendedName>
</protein>
<evidence type="ECO:0000313" key="3">
    <source>
        <dbReference type="Proteomes" id="UP000027190"/>
    </source>
</evidence>
<dbReference type="CDD" id="cd04301">
    <property type="entry name" value="NAT_SF"/>
    <property type="match status" value="1"/>
</dbReference>
<dbReference type="Proteomes" id="UP000027190">
    <property type="component" value="Unassembled WGS sequence"/>
</dbReference>
<dbReference type="PATRIC" id="fig|1280947.3.peg.1471"/>
<name>A0A062UQH3_9PROT</name>
<dbReference type="RefSeq" id="WP_034738536.1">
    <property type="nucleotide sequence ID" value="NZ_AWFG01000018.1"/>
</dbReference>
<dbReference type="EMBL" id="AWFG01000018">
    <property type="protein sequence ID" value="KCZ59077.1"/>
    <property type="molecule type" value="Genomic_DNA"/>
</dbReference>
<accession>A0A062UQH3</accession>
<gene>
    <name evidence="2" type="ORF">HY30_15790</name>
</gene>
<dbReference type="STRING" id="1280947.HY30_15790"/>
<reference evidence="2 3" key="1">
    <citation type="journal article" date="2014" name="Antonie Van Leeuwenhoek">
        <title>Hyphomonas beringensis sp. nov. and Hyphomonas chukchiensis sp. nov., isolated from surface seawater of the Bering Sea and Chukchi Sea.</title>
        <authorList>
            <person name="Li C."/>
            <person name="Lai Q."/>
            <person name="Li G."/>
            <person name="Dong C."/>
            <person name="Wang J."/>
            <person name="Liao Y."/>
            <person name="Shao Z."/>
        </authorList>
    </citation>
    <scope>NUCLEOTIDE SEQUENCE [LARGE SCALE GENOMIC DNA]</scope>
    <source>
        <strain evidence="2 3">BH-BN04-4</strain>
    </source>
</reference>
<dbReference type="InterPro" id="IPR016181">
    <property type="entry name" value="Acyl_CoA_acyltransferase"/>
</dbReference>
<organism evidence="2 3">
    <name type="scientific">Hyphomonas chukchiensis</name>
    <dbReference type="NCBI Taxonomy" id="1280947"/>
    <lineage>
        <taxon>Bacteria</taxon>
        <taxon>Pseudomonadati</taxon>
        <taxon>Pseudomonadota</taxon>
        <taxon>Alphaproteobacteria</taxon>
        <taxon>Hyphomonadales</taxon>
        <taxon>Hyphomonadaceae</taxon>
        <taxon>Hyphomonas</taxon>
    </lineage>
</organism>
<keyword evidence="3" id="KW-1185">Reference proteome</keyword>
<dbReference type="PROSITE" id="PS51186">
    <property type="entry name" value="GNAT"/>
    <property type="match status" value="1"/>
</dbReference>
<feature type="domain" description="N-acetyltransferase" evidence="1">
    <location>
        <begin position="3"/>
        <end position="137"/>
    </location>
</feature>
<dbReference type="Pfam" id="PF13673">
    <property type="entry name" value="Acetyltransf_10"/>
    <property type="match status" value="1"/>
</dbReference>
<dbReference type="GO" id="GO:0016747">
    <property type="term" value="F:acyltransferase activity, transferring groups other than amino-acyl groups"/>
    <property type="evidence" value="ECO:0007669"/>
    <property type="project" value="InterPro"/>
</dbReference>
<dbReference type="InterPro" id="IPR000182">
    <property type="entry name" value="GNAT_dom"/>
</dbReference>
<dbReference type="Gene3D" id="3.40.630.30">
    <property type="match status" value="1"/>
</dbReference>
<dbReference type="SUPFAM" id="SSF55729">
    <property type="entry name" value="Acyl-CoA N-acyltransferases (Nat)"/>
    <property type="match status" value="1"/>
</dbReference>
<dbReference type="InterPro" id="IPR053144">
    <property type="entry name" value="Acetyltransferase_Butenolide"/>
</dbReference>
<proteinExistence type="predicted"/>
<evidence type="ECO:0000313" key="2">
    <source>
        <dbReference type="EMBL" id="KCZ59077.1"/>
    </source>
</evidence>
<dbReference type="PANTHER" id="PTHR43233:SF1">
    <property type="entry name" value="FAMILY N-ACETYLTRANSFERASE, PUTATIVE (AFU_ORTHOLOGUE AFUA_6G03350)-RELATED"/>
    <property type="match status" value="1"/>
</dbReference>
<evidence type="ECO:0000259" key="1">
    <source>
        <dbReference type="PROSITE" id="PS51186"/>
    </source>
</evidence>
<dbReference type="OrthoDB" id="9775804at2"/>
<dbReference type="PANTHER" id="PTHR43233">
    <property type="entry name" value="FAMILY N-ACETYLTRANSFERASE, PUTATIVE (AFU_ORTHOLOGUE AFUA_6G03350)-RELATED"/>
    <property type="match status" value="1"/>
</dbReference>
<comment type="caution">
    <text evidence="2">The sequence shown here is derived from an EMBL/GenBank/DDBJ whole genome shotgun (WGS) entry which is preliminary data.</text>
</comment>
<dbReference type="eggNOG" id="COG0454">
    <property type="taxonomic scope" value="Bacteria"/>
</dbReference>
<dbReference type="AlphaFoldDB" id="A0A062UQH3"/>